<dbReference type="InterPro" id="IPR001294">
    <property type="entry name" value="Phytochrome"/>
</dbReference>
<dbReference type="InterPro" id="IPR016132">
    <property type="entry name" value="Phyto_chromo_attachment"/>
</dbReference>
<dbReference type="SUPFAM" id="SSF55785">
    <property type="entry name" value="PYP-like sensor domain (PAS domain)"/>
    <property type="match status" value="1"/>
</dbReference>
<keyword evidence="3" id="KW-0378">Hydrolase</keyword>
<dbReference type="STRING" id="285351.SAMN04488035_0341"/>
<dbReference type="Gene3D" id="3.60.40.10">
    <property type="entry name" value="PPM-type phosphatase domain"/>
    <property type="match status" value="1"/>
</dbReference>
<evidence type="ECO:0000256" key="5">
    <source>
        <dbReference type="ARBA" id="ARBA00023170"/>
    </source>
</evidence>
<keyword evidence="2" id="KW-0716">Sensory transduction</keyword>
<evidence type="ECO:0000256" key="2">
    <source>
        <dbReference type="ARBA" id="ARBA00022606"/>
    </source>
</evidence>
<dbReference type="InterPro" id="IPR013515">
    <property type="entry name" value="Phytochrome_cen-reg"/>
</dbReference>
<evidence type="ECO:0000259" key="6">
    <source>
        <dbReference type="PROSITE" id="PS50046"/>
    </source>
</evidence>
<dbReference type="Pfam" id="PF01590">
    <property type="entry name" value="GAF"/>
    <property type="match status" value="1"/>
</dbReference>
<dbReference type="CDD" id="cd00130">
    <property type="entry name" value="PAS"/>
    <property type="match status" value="1"/>
</dbReference>
<dbReference type="PRINTS" id="PR01033">
    <property type="entry name" value="PHYTOCHROME"/>
</dbReference>
<dbReference type="SMART" id="SM00331">
    <property type="entry name" value="PP2C_SIG"/>
    <property type="match status" value="1"/>
</dbReference>
<dbReference type="Gene3D" id="3.30.450.40">
    <property type="match status" value="1"/>
</dbReference>
<dbReference type="Pfam" id="PF08446">
    <property type="entry name" value="PAS_2"/>
    <property type="match status" value="1"/>
</dbReference>
<evidence type="ECO:0000313" key="7">
    <source>
        <dbReference type="EMBL" id="SFE73933.1"/>
    </source>
</evidence>
<dbReference type="PANTHER" id="PTHR43156:SF2">
    <property type="entry name" value="STAGE II SPORULATION PROTEIN E"/>
    <property type="match status" value="1"/>
</dbReference>
<reference evidence="8" key="1">
    <citation type="submission" date="2016-10" db="EMBL/GenBank/DDBJ databases">
        <authorList>
            <person name="Varghese N."/>
            <person name="Submissions S."/>
        </authorList>
    </citation>
    <scope>NUCLEOTIDE SEQUENCE [LARGE SCALE GENOMIC DNA]</scope>
    <source>
        <strain evidence="8">DSM 19083</strain>
    </source>
</reference>
<dbReference type="AlphaFoldDB" id="A0A1I2D1L4"/>
<evidence type="ECO:0000256" key="1">
    <source>
        <dbReference type="ARBA" id="ARBA00022543"/>
    </source>
</evidence>
<dbReference type="Gene3D" id="3.30.450.20">
    <property type="entry name" value="PAS domain"/>
    <property type="match status" value="1"/>
</dbReference>
<organism evidence="7 8">
    <name type="scientific">Flavimobilis marinus</name>
    <dbReference type="NCBI Taxonomy" id="285351"/>
    <lineage>
        <taxon>Bacteria</taxon>
        <taxon>Bacillati</taxon>
        <taxon>Actinomycetota</taxon>
        <taxon>Actinomycetes</taxon>
        <taxon>Micrococcales</taxon>
        <taxon>Jonesiaceae</taxon>
        <taxon>Flavimobilis</taxon>
    </lineage>
</organism>
<keyword evidence="5" id="KW-0675">Receptor</keyword>
<keyword evidence="1" id="KW-0600">Photoreceptor protein</keyword>
<dbReference type="SMART" id="SM00065">
    <property type="entry name" value="GAF"/>
    <property type="match status" value="1"/>
</dbReference>
<dbReference type="Pfam" id="PF07228">
    <property type="entry name" value="SpoIIE"/>
    <property type="match status" value="1"/>
</dbReference>
<dbReference type="GO" id="GO:0009584">
    <property type="term" value="P:detection of visible light"/>
    <property type="evidence" value="ECO:0007669"/>
    <property type="project" value="InterPro"/>
</dbReference>
<gene>
    <name evidence="7" type="ORF">SAMN04488035_0341</name>
</gene>
<protein>
    <submittedName>
        <fullName evidence="7">PAS fold-containing protein</fullName>
    </submittedName>
</protein>
<dbReference type="SUPFAM" id="SSF55781">
    <property type="entry name" value="GAF domain-like"/>
    <property type="match status" value="2"/>
</dbReference>
<keyword evidence="4" id="KW-0157">Chromophore</keyword>
<dbReference type="InterPro" id="IPR036457">
    <property type="entry name" value="PPM-type-like_dom_sf"/>
</dbReference>
<dbReference type="InterPro" id="IPR003018">
    <property type="entry name" value="GAF"/>
</dbReference>
<dbReference type="GO" id="GO:0006355">
    <property type="term" value="P:regulation of DNA-templated transcription"/>
    <property type="evidence" value="ECO:0007669"/>
    <property type="project" value="InterPro"/>
</dbReference>
<name>A0A1I2D1L4_9MICO</name>
<keyword evidence="8" id="KW-1185">Reference proteome</keyword>
<dbReference type="InterPro" id="IPR035965">
    <property type="entry name" value="PAS-like_dom_sf"/>
</dbReference>
<proteinExistence type="predicted"/>
<dbReference type="SUPFAM" id="SSF81606">
    <property type="entry name" value="PP2C-like"/>
    <property type="match status" value="1"/>
</dbReference>
<dbReference type="GO" id="GO:0009881">
    <property type="term" value="F:photoreceptor activity"/>
    <property type="evidence" value="ECO:0007669"/>
    <property type="project" value="UniProtKB-KW"/>
</dbReference>
<dbReference type="InterPro" id="IPR013654">
    <property type="entry name" value="PAS_2"/>
</dbReference>
<dbReference type="InterPro" id="IPR001932">
    <property type="entry name" value="PPM-type_phosphatase-like_dom"/>
</dbReference>
<dbReference type="EMBL" id="FONZ01000001">
    <property type="protein sequence ID" value="SFE73933.1"/>
    <property type="molecule type" value="Genomic_DNA"/>
</dbReference>
<dbReference type="InterPro" id="IPR029016">
    <property type="entry name" value="GAF-like_dom_sf"/>
</dbReference>
<dbReference type="InterPro" id="IPR000014">
    <property type="entry name" value="PAS"/>
</dbReference>
<dbReference type="InterPro" id="IPR043150">
    <property type="entry name" value="Phytochrome_PHY_sf"/>
</dbReference>
<feature type="domain" description="Phytochrome chromophore attachment site" evidence="6">
    <location>
        <begin position="143"/>
        <end position="300"/>
    </location>
</feature>
<evidence type="ECO:0000313" key="8">
    <source>
        <dbReference type="Proteomes" id="UP000198520"/>
    </source>
</evidence>
<dbReference type="InterPro" id="IPR052016">
    <property type="entry name" value="Bact_Sigma-Reg"/>
</dbReference>
<dbReference type="PROSITE" id="PS50046">
    <property type="entry name" value="PHYTOCHROME_2"/>
    <property type="match status" value="1"/>
</dbReference>
<accession>A0A1I2D1L4</accession>
<dbReference type="Gene3D" id="3.30.450.270">
    <property type="match status" value="1"/>
</dbReference>
<evidence type="ECO:0000256" key="3">
    <source>
        <dbReference type="ARBA" id="ARBA00022801"/>
    </source>
</evidence>
<dbReference type="Pfam" id="PF00360">
    <property type="entry name" value="PHY"/>
    <property type="match status" value="1"/>
</dbReference>
<dbReference type="PANTHER" id="PTHR43156">
    <property type="entry name" value="STAGE II SPORULATION PROTEIN E-RELATED"/>
    <property type="match status" value="1"/>
</dbReference>
<dbReference type="Proteomes" id="UP000198520">
    <property type="component" value="Unassembled WGS sequence"/>
</dbReference>
<evidence type="ECO:0000256" key="4">
    <source>
        <dbReference type="ARBA" id="ARBA00022991"/>
    </source>
</evidence>
<sequence>MLNDQPDAAVADVIPCEDEPIRIPGSVQPHGVLLAVRGHDLTIQAASASAAPHLGWTPEELLGRRLGDVLGAAAVGDLRCSDEATDPRRIEPTLADSTAGAFDLLSHRVGDVTIVELEAALPAPGEAPSRMRTSLRALQAAGTIETLTAVLATEVRRVTGFDRVMVYRFDADWNGEVVAEDARADLDPFLGLHYPASDIPAQARALYMSQWMRSIPDARYTPSPLVPPVLDGQPLDLSGSALRSVSPVHLQYLDNMGVRASMSVSIVVNGQLWGLIACHHYAGPHFPSATARGVAEFLGRTASVLVQGKLEEARHLETLAITAASAQITRALAAQTRQPLETLTHDDAMLELFGGVTGGAVRIHGELRLLGATPTMADVTELYRVVSEPGLGPFSSSSLVRDLAGAGDDVIALAKRITPTASGVLLVPLGRGEDFLAWFRPEVLREVHWAGDPEAKGLEETDAGLRLTPRASFSDWVERVRGTAQAWQPAEVAAGQRLAQDLAGVISRRAAEGSRIAAALQRIVLTEHPQIPAGYTLASRYLPSGRDYVGGDWYDVTVLEDGRVVFMVGDVAGHGMSVAAITAQLRHALRALLVREDSAAAALRQLGALSATLMPGEFATVSAAELDPATGHVRVSSAGHLPALRVRADGTAAYLDRDQGPALGLGMTAEYGEVALELEPGDAVVLFSDGLVEERGTAIMDSLAQLCARAAEIGPDPEALCEGLIAAGPVTPDDVTVLAFRRD</sequence>
<dbReference type="GO" id="GO:0016791">
    <property type="term" value="F:phosphatase activity"/>
    <property type="evidence" value="ECO:0007669"/>
    <property type="project" value="TreeGrafter"/>
</dbReference>